<evidence type="ECO:0000313" key="2">
    <source>
        <dbReference type="EMBL" id="KHO64308.1"/>
    </source>
</evidence>
<feature type="transmembrane region" description="Helical" evidence="1">
    <location>
        <begin position="198"/>
        <end position="216"/>
    </location>
</feature>
<dbReference type="AlphaFoldDB" id="A0A0B3BIK6"/>
<sequence>MREPVGTAPRQQAASRGLFMRLLSLPWRLFGMLCASLLLSILVECVGLHLFWREQGWRHAEAMLDFELEQLSSQFTRSALVREPGRTAQRLVDSAQEWLFVKNGLQQLRLNAANTPATSPTGMPNAGYYLGQGYVWMENYLLAAAYTTLTFLVRLLVLALSLPLLLLAAFVGLVDGLVRRDIRRFGAGRESGFVYHRAKALLMPVAVLPGVVYLALPVSLHPLWILLPGAVGLGLVVNVGVGSFKKYL</sequence>
<dbReference type="Proteomes" id="UP000030980">
    <property type="component" value="Unassembled WGS sequence"/>
</dbReference>
<dbReference type="Pfam" id="PF14348">
    <property type="entry name" value="DtrJ-like"/>
    <property type="match status" value="1"/>
</dbReference>
<feature type="transmembrane region" description="Helical" evidence="1">
    <location>
        <begin position="222"/>
        <end position="244"/>
    </location>
</feature>
<name>A0A0B3BIK6_9PSED</name>
<accession>A0A0B3BIK6</accession>
<dbReference type="InterPro" id="IPR022266">
    <property type="entry name" value="DtrJ-like"/>
</dbReference>
<keyword evidence="1" id="KW-0812">Transmembrane</keyword>
<dbReference type="EMBL" id="JTAK01000005">
    <property type="protein sequence ID" value="KHO64308.1"/>
    <property type="molecule type" value="Genomic_DNA"/>
</dbReference>
<feature type="transmembrane region" description="Helical" evidence="1">
    <location>
        <begin position="29"/>
        <end position="52"/>
    </location>
</feature>
<feature type="transmembrane region" description="Helical" evidence="1">
    <location>
        <begin position="151"/>
        <end position="178"/>
    </location>
</feature>
<evidence type="ECO:0000313" key="3">
    <source>
        <dbReference type="Proteomes" id="UP000030980"/>
    </source>
</evidence>
<dbReference type="NCBIfam" id="TIGR03747">
    <property type="entry name" value="conj_TIGR03747"/>
    <property type="match status" value="1"/>
</dbReference>
<keyword evidence="1" id="KW-0472">Membrane</keyword>
<keyword evidence="1" id="KW-1133">Transmembrane helix</keyword>
<reference evidence="2 3" key="1">
    <citation type="submission" date="2014-11" db="EMBL/GenBank/DDBJ databases">
        <title>Genome sequence of Pseudomonas tuomuerensis JCM 14085.</title>
        <authorList>
            <person name="Shin S.-K."/>
            <person name="Yi H."/>
        </authorList>
    </citation>
    <scope>NUCLEOTIDE SEQUENCE [LARGE SCALE GENOMIC DNA]</scope>
    <source>
        <strain evidence="2 3">JCM 14085</strain>
    </source>
</reference>
<keyword evidence="3" id="KW-1185">Reference proteome</keyword>
<protein>
    <submittedName>
        <fullName evidence="2">Membrane protein</fullName>
    </submittedName>
</protein>
<comment type="caution">
    <text evidence="2">The sequence shown here is derived from an EMBL/GenBank/DDBJ whole genome shotgun (WGS) entry which is preliminary data.</text>
</comment>
<organism evidence="2 3">
    <name type="scientific">Pseudomonas flexibilis</name>
    <dbReference type="NCBI Taxonomy" id="706570"/>
    <lineage>
        <taxon>Bacteria</taxon>
        <taxon>Pseudomonadati</taxon>
        <taxon>Pseudomonadota</taxon>
        <taxon>Gammaproteobacteria</taxon>
        <taxon>Pseudomonadales</taxon>
        <taxon>Pseudomonadaceae</taxon>
        <taxon>Pseudomonas</taxon>
    </lineage>
</organism>
<evidence type="ECO:0000256" key="1">
    <source>
        <dbReference type="SAM" id="Phobius"/>
    </source>
</evidence>
<proteinExistence type="predicted"/>
<dbReference type="OrthoDB" id="8443503at2"/>
<dbReference type="STRING" id="706570.PT85_13915"/>
<gene>
    <name evidence="2" type="ORF">PT85_13915</name>
</gene>